<comment type="caution">
    <text evidence="2">The sequence shown here is derived from an EMBL/GenBank/DDBJ whole genome shotgun (WGS) entry which is preliminary data.</text>
</comment>
<evidence type="ECO:0000256" key="1">
    <source>
        <dbReference type="SAM" id="Phobius"/>
    </source>
</evidence>
<organism evidence="2 3">
    <name type="scientific">Halonotius aquaticus</name>
    <dbReference type="NCBI Taxonomy" id="2216978"/>
    <lineage>
        <taxon>Archaea</taxon>
        <taxon>Methanobacteriati</taxon>
        <taxon>Methanobacteriota</taxon>
        <taxon>Stenosarchaea group</taxon>
        <taxon>Halobacteria</taxon>
        <taxon>Halobacteriales</taxon>
        <taxon>Haloferacaceae</taxon>
        <taxon>Halonotius</taxon>
    </lineage>
</organism>
<protein>
    <submittedName>
        <fullName evidence="2">Uncharacterized protein</fullName>
    </submittedName>
</protein>
<dbReference type="AlphaFoldDB" id="A0A3A6PYM0"/>
<keyword evidence="1" id="KW-1133">Transmembrane helix</keyword>
<proteinExistence type="predicted"/>
<accession>A0A3A6PYM0</accession>
<reference evidence="2 3" key="1">
    <citation type="submission" date="2018-06" db="EMBL/GenBank/DDBJ databases">
        <title>Halonotius sp. F13-13 a new haloarchaeeon isolated from a solar saltern from Isla Cristina, Huelva, Spain.</title>
        <authorList>
            <person name="Duran-Viseras A."/>
            <person name="Sanchez-Porro C."/>
            <person name="Ventosa A."/>
        </authorList>
    </citation>
    <scope>NUCLEOTIDE SEQUENCE [LARGE SCALE GENOMIC DNA]</scope>
    <source>
        <strain evidence="2 3">F13-13</strain>
    </source>
</reference>
<keyword evidence="1" id="KW-0812">Transmembrane</keyword>
<name>A0A3A6PYM0_9EURY</name>
<dbReference type="Proteomes" id="UP000276588">
    <property type="component" value="Unassembled WGS sequence"/>
</dbReference>
<dbReference type="RefSeq" id="WP_120103243.1">
    <property type="nucleotide sequence ID" value="NZ_QKNY01000018.1"/>
</dbReference>
<gene>
    <name evidence="2" type="ORF">DM826_09950</name>
</gene>
<keyword evidence="3" id="KW-1185">Reference proteome</keyword>
<feature type="transmembrane region" description="Helical" evidence="1">
    <location>
        <begin position="21"/>
        <end position="38"/>
    </location>
</feature>
<evidence type="ECO:0000313" key="3">
    <source>
        <dbReference type="Proteomes" id="UP000276588"/>
    </source>
</evidence>
<dbReference type="OrthoDB" id="379569at2157"/>
<keyword evidence="1" id="KW-0472">Membrane</keyword>
<feature type="transmembrane region" description="Helical" evidence="1">
    <location>
        <begin position="44"/>
        <end position="66"/>
    </location>
</feature>
<evidence type="ECO:0000313" key="2">
    <source>
        <dbReference type="EMBL" id="RJX41973.1"/>
    </source>
</evidence>
<dbReference type="EMBL" id="QKNY01000018">
    <property type="protein sequence ID" value="RJX41973.1"/>
    <property type="molecule type" value="Genomic_DNA"/>
</dbReference>
<sequence length="68" mass="7028">MSSRDTYEKDSGVGSTRFLKAYLSGLGIVVGLLTMYQSTAGTDAPFVVGAALAAGSAISLVAQLWVTR</sequence>